<dbReference type="EMBL" id="JANBPG010000530">
    <property type="protein sequence ID" value="KAJ1895739.1"/>
    <property type="molecule type" value="Genomic_DNA"/>
</dbReference>
<dbReference type="EC" id="2.5.1.87" evidence="1"/>
<reference evidence="1" key="1">
    <citation type="submission" date="2022-07" db="EMBL/GenBank/DDBJ databases">
        <title>Phylogenomic reconstructions and comparative analyses of Kickxellomycotina fungi.</title>
        <authorList>
            <person name="Reynolds N.K."/>
            <person name="Stajich J.E."/>
            <person name="Barry K."/>
            <person name="Grigoriev I.V."/>
            <person name="Crous P."/>
            <person name="Smith M.E."/>
        </authorList>
    </citation>
    <scope>NUCLEOTIDE SEQUENCE</scope>
    <source>
        <strain evidence="1">Benny 63K</strain>
    </source>
</reference>
<organism evidence="1 2">
    <name type="scientific">Kickxella alabastrina</name>
    <dbReference type="NCBI Taxonomy" id="61397"/>
    <lineage>
        <taxon>Eukaryota</taxon>
        <taxon>Fungi</taxon>
        <taxon>Fungi incertae sedis</taxon>
        <taxon>Zoopagomycota</taxon>
        <taxon>Kickxellomycotina</taxon>
        <taxon>Kickxellomycetes</taxon>
        <taxon>Kickxellales</taxon>
        <taxon>Kickxellaceae</taxon>
        <taxon>Kickxella</taxon>
    </lineage>
</organism>
<proteinExistence type="predicted"/>
<keyword evidence="2" id="KW-1185">Reference proteome</keyword>
<dbReference type="Proteomes" id="UP001150581">
    <property type="component" value="Unassembled WGS sequence"/>
</dbReference>
<evidence type="ECO:0000313" key="1">
    <source>
        <dbReference type="EMBL" id="KAJ1895739.1"/>
    </source>
</evidence>
<name>A0ACC1II17_9FUNG</name>
<comment type="caution">
    <text evidence="1">The sequence shown here is derived from an EMBL/GenBank/DDBJ whole genome shotgun (WGS) entry which is preliminary data.</text>
</comment>
<keyword evidence="1" id="KW-0808">Transferase</keyword>
<protein>
    <submittedName>
        <fullName evidence="1">Cis-prenyltransferase</fullName>
        <ecNumber evidence="1">2.5.1.87</ecNumber>
    </submittedName>
</protein>
<evidence type="ECO:0000313" key="2">
    <source>
        <dbReference type="Proteomes" id="UP001150581"/>
    </source>
</evidence>
<sequence length="324" mass="36564">MSQQSEFIFALSTTVFLAYVVLVGTHSKHSAMPLQKHCRKLCSQASKIFRKFLVHILQQGPIPKHVAFIMDGNRRFARKSHQVTTSGHVAGFHKLANVLEWCNDLGIKHVSVFAFAINNFNRSEEEVSALMHLAKDKLKELADNSELVRYHGARIRIVGNKALLPSEVRQVMDYAEKTTQDNKGMTLNVCFPYSSTDEMTSAIRALIDDAESGKLQESKISEGALESRLQIPGPDLDILVRTSGQIRFSNFMLWQSSKMAYIQFIDVYWPEFSLFHMLSIMISWQCAYLGIEKKKQTVAECARPCMLSASVSDDETCCSEREAA</sequence>
<gene>
    <name evidence="1" type="primary">RER2_2</name>
    <name evidence="1" type="ORF">LPJ66_004405</name>
</gene>
<accession>A0ACC1II17</accession>